<dbReference type="SMART" id="SM00220">
    <property type="entry name" value="S_TKc"/>
    <property type="match status" value="1"/>
</dbReference>
<accession>A0A6L5B8L3</accession>
<comment type="caution">
    <text evidence="4">The sequence shown here is derived from an EMBL/GenBank/DDBJ whole genome shotgun (WGS) entry which is preliminary data.</text>
</comment>
<evidence type="ECO:0000256" key="2">
    <source>
        <dbReference type="SAM" id="MobiDB-lite"/>
    </source>
</evidence>
<dbReference type="PANTHER" id="PTHR48014">
    <property type="entry name" value="SERINE/THREONINE-PROTEIN KINASE FRAY2"/>
    <property type="match status" value="1"/>
</dbReference>
<protein>
    <recommendedName>
        <fullName evidence="3">Protein kinase domain-containing protein</fullName>
    </recommendedName>
</protein>
<dbReference type="GO" id="GO:0043539">
    <property type="term" value="F:protein serine/threonine kinase activator activity"/>
    <property type="evidence" value="ECO:0007669"/>
    <property type="project" value="InterPro"/>
</dbReference>
<dbReference type="PANTHER" id="PTHR48014:SF26">
    <property type="entry name" value="KINASE FAMILY PROTEIN"/>
    <property type="match status" value="1"/>
</dbReference>
<dbReference type="Gene3D" id="1.10.510.10">
    <property type="entry name" value="Transferase(Phosphotransferase) domain 1"/>
    <property type="match status" value="1"/>
</dbReference>
<dbReference type="Pfam" id="PF00069">
    <property type="entry name" value="Pkinase"/>
    <property type="match status" value="1"/>
</dbReference>
<keyword evidence="5" id="KW-1185">Reference proteome</keyword>
<feature type="domain" description="Protein kinase" evidence="3">
    <location>
        <begin position="15"/>
        <end position="335"/>
    </location>
</feature>
<dbReference type="InterPro" id="IPR000719">
    <property type="entry name" value="Prot_kinase_dom"/>
</dbReference>
<organism evidence="4 5">
    <name type="scientific">Apium graveolens</name>
    <name type="common">Celery</name>
    <dbReference type="NCBI Taxonomy" id="4045"/>
    <lineage>
        <taxon>Eukaryota</taxon>
        <taxon>Viridiplantae</taxon>
        <taxon>Streptophyta</taxon>
        <taxon>Embryophyta</taxon>
        <taxon>Tracheophyta</taxon>
        <taxon>Spermatophyta</taxon>
        <taxon>Magnoliopsida</taxon>
        <taxon>eudicotyledons</taxon>
        <taxon>Gunneridae</taxon>
        <taxon>Pentapetalae</taxon>
        <taxon>asterids</taxon>
        <taxon>campanulids</taxon>
        <taxon>Apiales</taxon>
        <taxon>Apiaceae</taxon>
        <taxon>Apioideae</taxon>
        <taxon>apioid superclade</taxon>
        <taxon>Apieae</taxon>
        <taxon>Apium</taxon>
    </lineage>
</organism>
<dbReference type="GO" id="GO:0005524">
    <property type="term" value="F:ATP binding"/>
    <property type="evidence" value="ECO:0007669"/>
    <property type="project" value="InterPro"/>
</dbReference>
<feature type="region of interest" description="Disordered" evidence="2">
    <location>
        <begin position="364"/>
        <end position="386"/>
    </location>
</feature>
<gene>
    <name evidence="4" type="ORF">AG4045_003891</name>
</gene>
<evidence type="ECO:0000313" key="4">
    <source>
        <dbReference type="EMBL" id="KAF1001755.1"/>
    </source>
</evidence>
<dbReference type="Proteomes" id="UP000593563">
    <property type="component" value="Unassembled WGS sequence"/>
</dbReference>
<evidence type="ECO:0000256" key="1">
    <source>
        <dbReference type="ARBA" id="ARBA00008874"/>
    </source>
</evidence>
<evidence type="ECO:0000313" key="5">
    <source>
        <dbReference type="Proteomes" id="UP000593563"/>
    </source>
</evidence>
<evidence type="ECO:0000259" key="3">
    <source>
        <dbReference type="PROSITE" id="PS50011"/>
    </source>
</evidence>
<dbReference type="InterPro" id="IPR047173">
    <property type="entry name" value="STRAD_A/B-like"/>
</dbReference>
<dbReference type="GO" id="GO:0004672">
    <property type="term" value="F:protein kinase activity"/>
    <property type="evidence" value="ECO:0007669"/>
    <property type="project" value="InterPro"/>
</dbReference>
<dbReference type="EMBL" id="WRXP01002653">
    <property type="protein sequence ID" value="KAF1001755.1"/>
    <property type="molecule type" value="Genomic_DNA"/>
</dbReference>
<dbReference type="PROSITE" id="PS50011">
    <property type="entry name" value="PROTEIN_KINASE_DOM"/>
    <property type="match status" value="1"/>
</dbReference>
<proteinExistence type="inferred from homology"/>
<dbReference type="SUPFAM" id="SSF56112">
    <property type="entry name" value="Protein kinase-like (PK-like)"/>
    <property type="match status" value="1"/>
</dbReference>
<sequence length="386" mass="44132">MDVINLVISDSENRYRILRPIGTWGPDFSLIVYEVLVIDSENKASRAAFKMIKETDDLHEMVVDDVNRSLRLGSDRGCRYILPIISAFYSQIRDDITLCIVLYYDSHVVSLRSLLSTNPDITDGLHDKFLRIVLVRVLKALRKIHKNYNHHMQITAGNIFYNAQTDTIQLAYAASVYERYPTSNDGNLFSVNKMLSWALAPEVIDEEAMEFVYFYNTNKSDIWLLGIAALELAYGKIPVESRKELLEIARYVSEVKILPNSWEALRQKTAELIADRAMPPKKRKFASTSQASNNALSTEMEKRLSVCFGNFVAACLDADLDKRASAKQLKRHGFRKKNAGSMQHFRDVIVKEKNPHVARLFSVKPKRKLEKMEKKQIPKSPLGPRS</sequence>
<reference evidence="4" key="1">
    <citation type="submission" date="2020-01" db="EMBL/GenBank/DDBJ databases">
        <title>The Celery Genome Sequence Reveals Sequential Paleo-tetraploidization, Resistance Gene Elimination, Karyotype Evolution, and Functional Innovation in Apiales.</title>
        <authorList>
            <person name="Song X."/>
        </authorList>
    </citation>
    <scope>NUCLEOTIDE SEQUENCE</scope>
    <source>
        <tissue evidence="4">Leaf</tissue>
    </source>
</reference>
<comment type="similarity">
    <text evidence="1">Belongs to the protein kinase superfamily. STE Ser/Thr protein kinase family. STE20 subfamily.</text>
</comment>
<dbReference type="AlphaFoldDB" id="A0A6L5B8L3"/>
<dbReference type="InterPro" id="IPR011009">
    <property type="entry name" value="Kinase-like_dom_sf"/>
</dbReference>
<name>A0A6L5B8L3_APIGR</name>